<dbReference type="Proteomes" id="UP000663834">
    <property type="component" value="Unassembled WGS sequence"/>
</dbReference>
<evidence type="ECO:0000313" key="2">
    <source>
        <dbReference type="EMBL" id="CAF1635980.1"/>
    </source>
</evidence>
<dbReference type="Pfam" id="PF04236">
    <property type="entry name" value="Transp_Tc5_C"/>
    <property type="match status" value="1"/>
</dbReference>
<protein>
    <recommendedName>
        <fullName evidence="1">Transposase Tc5 C-terminal domain-containing protein</fullName>
    </recommendedName>
</protein>
<proteinExistence type="predicted"/>
<feature type="domain" description="Transposase Tc5 C-terminal" evidence="1">
    <location>
        <begin position="343"/>
        <end position="404"/>
    </location>
</feature>
<name>A0A816DKQ5_9BILA</name>
<sequence length="406" mass="46955">MISPIRIPQLLVNQMTQDDDSHRCETRSYSREQELIDSLLKMINDVCNCTSYQIESETTLDYVDNEEFGDFEDDYTDSADEGVDTVTRHHAEDINAIIELADSFVRDAKREMQNYAPGEVLNTDQVGLELELYSNRTLSYEGEKITMARVRSKNATTHSYTIQPMISAAGKMVSPLFLCSKEPKGKMSESIIYHRYSTLIHILIDIKKILFPASNIVVTCSSSGKLTTSLVEYWRDHVLRIWVPAQFLLLSDYWPGQRSAEIYSTVRGYKRLEIPAHTTSRIQPLDVLFNRQWKLIARRMFDHVQLNDIVINLSERNNIIRVNSLIHNQLSSPLFVPMIKYSWFASGYTDQHPGPFQTVNDICFDIGNNFCQRLNCACNLLSFIQCSCCRRFLCFEHFFEAYHFHS</sequence>
<accession>A0A816DKQ5</accession>
<dbReference type="InterPro" id="IPR007350">
    <property type="entry name" value="Transposase_Tc5_C"/>
</dbReference>
<evidence type="ECO:0000259" key="1">
    <source>
        <dbReference type="Pfam" id="PF04236"/>
    </source>
</evidence>
<gene>
    <name evidence="2" type="ORF">KQP761_LOCUS27079</name>
</gene>
<dbReference type="EMBL" id="CAJNOW010014879">
    <property type="protein sequence ID" value="CAF1635980.1"/>
    <property type="molecule type" value="Genomic_DNA"/>
</dbReference>
<organism evidence="2 3">
    <name type="scientific">Rotaria magnacalcarata</name>
    <dbReference type="NCBI Taxonomy" id="392030"/>
    <lineage>
        <taxon>Eukaryota</taxon>
        <taxon>Metazoa</taxon>
        <taxon>Spiralia</taxon>
        <taxon>Gnathifera</taxon>
        <taxon>Rotifera</taxon>
        <taxon>Eurotatoria</taxon>
        <taxon>Bdelloidea</taxon>
        <taxon>Philodinida</taxon>
        <taxon>Philodinidae</taxon>
        <taxon>Rotaria</taxon>
    </lineage>
</organism>
<dbReference type="OrthoDB" id="10051656at2759"/>
<reference evidence="2" key="1">
    <citation type="submission" date="2021-02" db="EMBL/GenBank/DDBJ databases">
        <authorList>
            <person name="Nowell W R."/>
        </authorList>
    </citation>
    <scope>NUCLEOTIDE SEQUENCE</scope>
</reference>
<evidence type="ECO:0000313" key="3">
    <source>
        <dbReference type="Proteomes" id="UP000663834"/>
    </source>
</evidence>
<dbReference type="AlphaFoldDB" id="A0A816DKQ5"/>
<comment type="caution">
    <text evidence="2">The sequence shown here is derived from an EMBL/GenBank/DDBJ whole genome shotgun (WGS) entry which is preliminary data.</text>
</comment>